<gene>
    <name evidence="1" type="ORF">CEXT_122041</name>
</gene>
<organism evidence="1 2">
    <name type="scientific">Caerostris extrusa</name>
    <name type="common">Bark spider</name>
    <name type="synonym">Caerostris bankana</name>
    <dbReference type="NCBI Taxonomy" id="172846"/>
    <lineage>
        <taxon>Eukaryota</taxon>
        <taxon>Metazoa</taxon>
        <taxon>Ecdysozoa</taxon>
        <taxon>Arthropoda</taxon>
        <taxon>Chelicerata</taxon>
        <taxon>Arachnida</taxon>
        <taxon>Araneae</taxon>
        <taxon>Araneomorphae</taxon>
        <taxon>Entelegynae</taxon>
        <taxon>Araneoidea</taxon>
        <taxon>Araneidae</taxon>
        <taxon>Caerostris</taxon>
    </lineage>
</organism>
<proteinExistence type="predicted"/>
<comment type="caution">
    <text evidence="1">The sequence shown here is derived from an EMBL/GenBank/DDBJ whole genome shotgun (WGS) entry which is preliminary data.</text>
</comment>
<dbReference type="AlphaFoldDB" id="A0AAV4W003"/>
<protein>
    <submittedName>
        <fullName evidence="1">Uncharacterized protein</fullName>
    </submittedName>
</protein>
<evidence type="ECO:0000313" key="1">
    <source>
        <dbReference type="EMBL" id="GIY75583.1"/>
    </source>
</evidence>
<evidence type="ECO:0000313" key="2">
    <source>
        <dbReference type="Proteomes" id="UP001054945"/>
    </source>
</evidence>
<dbReference type="EMBL" id="BPLR01015365">
    <property type="protein sequence ID" value="GIY75583.1"/>
    <property type="molecule type" value="Genomic_DNA"/>
</dbReference>
<reference evidence="1 2" key="1">
    <citation type="submission" date="2021-06" db="EMBL/GenBank/DDBJ databases">
        <title>Caerostris extrusa draft genome.</title>
        <authorList>
            <person name="Kono N."/>
            <person name="Arakawa K."/>
        </authorList>
    </citation>
    <scope>NUCLEOTIDE SEQUENCE [LARGE SCALE GENOMIC DNA]</scope>
</reference>
<sequence>MSRVSGRDKNTALTKGLGQQRVQRFLLIDPVTLSVKLKFVGKLVSRFPHFRVPPHREESGGGNPRNSLAAFIRGVLSVSSS</sequence>
<dbReference type="Proteomes" id="UP001054945">
    <property type="component" value="Unassembled WGS sequence"/>
</dbReference>
<accession>A0AAV4W003</accession>
<name>A0AAV4W003_CAEEX</name>
<keyword evidence="2" id="KW-1185">Reference proteome</keyword>